<protein>
    <submittedName>
        <fullName evidence="1">Uncharacterized protein</fullName>
    </submittedName>
</protein>
<proteinExistence type="predicted"/>
<evidence type="ECO:0000313" key="1">
    <source>
        <dbReference type="EMBL" id="SUZ81427.1"/>
    </source>
</evidence>
<reference evidence="1" key="1">
    <citation type="submission" date="2018-05" db="EMBL/GenBank/DDBJ databases">
        <authorList>
            <person name="Lanie J.A."/>
            <person name="Ng W.-L."/>
            <person name="Kazmierczak K.M."/>
            <person name="Andrzejewski T.M."/>
            <person name="Davidsen T.M."/>
            <person name="Wayne K.J."/>
            <person name="Tettelin H."/>
            <person name="Glass J.I."/>
            <person name="Rusch D."/>
            <person name="Podicherti R."/>
            <person name="Tsui H.-C.T."/>
            <person name="Winkler M.E."/>
        </authorList>
    </citation>
    <scope>NUCLEOTIDE SEQUENCE</scope>
</reference>
<organism evidence="1">
    <name type="scientific">marine metagenome</name>
    <dbReference type="NCBI Taxonomy" id="408172"/>
    <lineage>
        <taxon>unclassified sequences</taxon>
        <taxon>metagenomes</taxon>
        <taxon>ecological metagenomes</taxon>
    </lineage>
</organism>
<dbReference type="EMBL" id="UINC01001468">
    <property type="protein sequence ID" value="SUZ81427.1"/>
    <property type="molecule type" value="Genomic_DNA"/>
</dbReference>
<name>A0A381QUG2_9ZZZZ</name>
<dbReference type="AlphaFoldDB" id="A0A381QUG2"/>
<accession>A0A381QUG2</accession>
<gene>
    <name evidence="1" type="ORF">METZ01_LOCUS34281</name>
</gene>
<sequence length="155" mass="17838">MNNLLLDEDNKKLFLQTHPEFVDNQKFDLFNKRIQILASQTDELINKVKNNGFKEDLGEIDPMKWYSFISNAIVYIENIKGLSNGEEKMELLLGFISVIIMNLIPVSEPIKLLLINQIHEIIPEIVDGLIFVSKNLHTFSLNVFKKLKSKCSCLS</sequence>